<dbReference type="PANTHER" id="PTHR43791">
    <property type="entry name" value="PERMEASE-RELATED"/>
    <property type="match status" value="1"/>
</dbReference>
<evidence type="ECO:0000313" key="8">
    <source>
        <dbReference type="Proteomes" id="UP000517252"/>
    </source>
</evidence>
<dbReference type="EMBL" id="BLZH01000002">
    <property type="protein sequence ID" value="GFP53089.1"/>
    <property type="molecule type" value="Genomic_DNA"/>
</dbReference>
<dbReference type="OrthoDB" id="2962993at2759"/>
<keyword evidence="4 6" id="KW-1133">Transmembrane helix</keyword>
<dbReference type="AlphaFoldDB" id="A0A6V8QLJ5"/>
<feature type="transmembrane region" description="Helical" evidence="6">
    <location>
        <begin position="326"/>
        <end position="345"/>
    </location>
</feature>
<evidence type="ECO:0000256" key="1">
    <source>
        <dbReference type="ARBA" id="ARBA00004141"/>
    </source>
</evidence>
<protein>
    <submittedName>
        <fullName evidence="7">Uncharacterized transporter C11D3.18C</fullName>
    </submittedName>
</protein>
<dbReference type="FunFam" id="1.20.1250.20:FF:000068">
    <property type="entry name" value="MFS general substrate transporter"/>
    <property type="match status" value="1"/>
</dbReference>
<dbReference type="GO" id="GO:0016020">
    <property type="term" value="C:membrane"/>
    <property type="evidence" value="ECO:0007669"/>
    <property type="project" value="UniProtKB-SubCell"/>
</dbReference>
<feature type="transmembrane region" description="Helical" evidence="6">
    <location>
        <begin position="260"/>
        <end position="285"/>
    </location>
</feature>
<proteinExistence type="predicted"/>
<feature type="transmembrane region" description="Helical" evidence="6">
    <location>
        <begin position="351"/>
        <end position="372"/>
    </location>
</feature>
<dbReference type="InterPro" id="IPR011701">
    <property type="entry name" value="MFS"/>
</dbReference>
<evidence type="ECO:0000256" key="2">
    <source>
        <dbReference type="ARBA" id="ARBA00022448"/>
    </source>
</evidence>
<dbReference type="Gene3D" id="1.20.1250.20">
    <property type="entry name" value="MFS general substrate transporter like domains"/>
    <property type="match status" value="3"/>
</dbReference>
<evidence type="ECO:0000256" key="5">
    <source>
        <dbReference type="ARBA" id="ARBA00023136"/>
    </source>
</evidence>
<comment type="subcellular location">
    <subcellularLocation>
        <location evidence="1">Membrane</location>
        <topology evidence="1">Multi-pass membrane protein</topology>
    </subcellularLocation>
</comment>
<sequence length="475" mass="52980">MDANNPTSEKVEVEQLQDVAKNNLEASGAETGSDRALGSFVDVDEKKVLRKMDIRLIPMLAALYLLSFLDRGNIGNAKIEGLQEDLNMTPGQYNWCLTVFFFSYAAFEVPSNLLLKKLRPSRWLPLIMYYLTMWYCRHEIQLRQALFFSAASIAGAFSGLLAFGISKMDGVGGLAGWRWIFILEGIATVLVAASAFFLLHDFPETAKFLTEEERAFVIHRLKYQGQVQLSADGTTHHGQVAQAEEFQWKYVRQAFTDWQIWVNIFVYWSIVCPLYGISLFLPTIIKSLHYTSSTAQLMTVPIYVVAAILAVISAYFSDKVGKRSPFIIGFLFMMIIGYSMCIGSSNPKVVYGGIFIVACAIYPSFPGVIAWLSNNLSGSYKRSAGMAIQIGVGNLGGAMASNFYRQVDSPRYKLGHGLELGFISMGIIASVILIVSYHTINKKREKKLANGEAAHISPEELSEMGDRAVTFRYMF</sequence>
<evidence type="ECO:0000313" key="7">
    <source>
        <dbReference type="EMBL" id="GFP53089.1"/>
    </source>
</evidence>
<evidence type="ECO:0000256" key="6">
    <source>
        <dbReference type="SAM" id="Phobius"/>
    </source>
</evidence>
<gene>
    <name evidence="7" type="ORF">TASIC1_0002027300</name>
</gene>
<feature type="transmembrane region" description="Helical" evidence="6">
    <location>
        <begin position="416"/>
        <end position="437"/>
    </location>
</feature>
<name>A0A6V8QLJ5_TRIAP</name>
<feature type="transmembrane region" description="Helical" evidence="6">
    <location>
        <begin position="177"/>
        <end position="199"/>
    </location>
</feature>
<evidence type="ECO:0000256" key="4">
    <source>
        <dbReference type="ARBA" id="ARBA00022989"/>
    </source>
</evidence>
<dbReference type="Pfam" id="PF07690">
    <property type="entry name" value="MFS_1"/>
    <property type="match status" value="1"/>
</dbReference>
<organism evidence="7 8">
    <name type="scientific">Trichoderma asperellum</name>
    <name type="common">Filamentous fungus</name>
    <dbReference type="NCBI Taxonomy" id="101201"/>
    <lineage>
        <taxon>Eukaryota</taxon>
        <taxon>Fungi</taxon>
        <taxon>Dikarya</taxon>
        <taxon>Ascomycota</taxon>
        <taxon>Pezizomycotina</taxon>
        <taxon>Sordariomycetes</taxon>
        <taxon>Hypocreomycetidae</taxon>
        <taxon>Hypocreales</taxon>
        <taxon>Hypocreaceae</taxon>
        <taxon>Trichoderma</taxon>
    </lineage>
</organism>
<keyword evidence="3 6" id="KW-0812">Transmembrane</keyword>
<reference evidence="7 8" key="1">
    <citation type="submission" date="2020-07" db="EMBL/GenBank/DDBJ databases">
        <title>Trichoderma asperellum IC-1 whole genome shotgun sequence.</title>
        <authorList>
            <person name="Kanamasa S."/>
            <person name="Takahashi H."/>
        </authorList>
    </citation>
    <scope>NUCLEOTIDE SEQUENCE [LARGE SCALE GENOMIC DNA]</scope>
    <source>
        <strain evidence="7 8">IC-1</strain>
    </source>
</reference>
<feature type="transmembrane region" description="Helical" evidence="6">
    <location>
        <begin position="297"/>
        <end position="317"/>
    </location>
</feature>
<comment type="caution">
    <text evidence="7">The sequence shown here is derived from an EMBL/GenBank/DDBJ whole genome shotgun (WGS) entry which is preliminary data.</text>
</comment>
<dbReference type="SUPFAM" id="SSF103473">
    <property type="entry name" value="MFS general substrate transporter"/>
    <property type="match status" value="1"/>
</dbReference>
<keyword evidence="2" id="KW-0813">Transport</keyword>
<accession>A0A6V8QLJ5</accession>
<dbReference type="PANTHER" id="PTHR43791:SF18">
    <property type="entry name" value="NICOTINIC ACID TRANSPORTER TNA1, PUTATIVE (AFU_ORTHOLOGUE AFUA_3G03820)-RELATED"/>
    <property type="match status" value="1"/>
</dbReference>
<dbReference type="InterPro" id="IPR036259">
    <property type="entry name" value="MFS_trans_sf"/>
</dbReference>
<evidence type="ECO:0000256" key="3">
    <source>
        <dbReference type="ARBA" id="ARBA00022692"/>
    </source>
</evidence>
<keyword evidence="5 6" id="KW-0472">Membrane</keyword>
<dbReference type="Proteomes" id="UP000517252">
    <property type="component" value="Unassembled WGS sequence"/>
</dbReference>
<dbReference type="GO" id="GO:0022857">
    <property type="term" value="F:transmembrane transporter activity"/>
    <property type="evidence" value="ECO:0007669"/>
    <property type="project" value="InterPro"/>
</dbReference>
<feature type="transmembrane region" description="Helical" evidence="6">
    <location>
        <begin position="384"/>
        <end position="404"/>
    </location>
</feature>
<feature type="transmembrane region" description="Helical" evidence="6">
    <location>
        <begin position="145"/>
        <end position="165"/>
    </location>
</feature>